<proteinExistence type="predicted"/>
<evidence type="ECO:0000313" key="2">
    <source>
        <dbReference type="EMBL" id="KAE9313360.1"/>
    </source>
</evidence>
<dbReference type="AlphaFoldDB" id="A0A6G0R1R6"/>
<name>A0A6G0R1R6_9STRA</name>
<evidence type="ECO:0000313" key="3">
    <source>
        <dbReference type="Proteomes" id="UP000486351"/>
    </source>
</evidence>
<comment type="caution">
    <text evidence="2">The sequence shown here is derived from an EMBL/GenBank/DDBJ whole genome shotgun (WGS) entry which is preliminary data.</text>
</comment>
<protein>
    <submittedName>
        <fullName evidence="2">Uncharacterized protein</fullName>
    </submittedName>
</protein>
<gene>
    <name evidence="2" type="ORF">PF008_g19747</name>
    <name evidence="1" type="ORF">PF010_g28752</name>
</gene>
<sequence>MDLPLSSNDMASITFQMPHLKLTDRRLAGACSACVACVFFNVTLNGSMMNESLRQAKPSAPFSWLVASIVITPLA</sequence>
<dbReference type="Proteomes" id="UP000488956">
    <property type="component" value="Unassembled WGS sequence"/>
</dbReference>
<dbReference type="EMBL" id="QXFX01004434">
    <property type="protein sequence ID" value="KAE9064083.1"/>
    <property type="molecule type" value="Genomic_DNA"/>
</dbReference>
<dbReference type="Proteomes" id="UP000486351">
    <property type="component" value="Unassembled WGS sequence"/>
</dbReference>
<accession>A0A6G0R1R6</accession>
<evidence type="ECO:0000313" key="1">
    <source>
        <dbReference type="EMBL" id="KAE9064083.1"/>
    </source>
</evidence>
<dbReference type="EMBL" id="QXFY01001616">
    <property type="protein sequence ID" value="KAE9313360.1"/>
    <property type="molecule type" value="Genomic_DNA"/>
</dbReference>
<organism evidence="2 3">
    <name type="scientific">Phytophthora fragariae</name>
    <dbReference type="NCBI Taxonomy" id="53985"/>
    <lineage>
        <taxon>Eukaryota</taxon>
        <taxon>Sar</taxon>
        <taxon>Stramenopiles</taxon>
        <taxon>Oomycota</taxon>
        <taxon>Peronosporomycetes</taxon>
        <taxon>Peronosporales</taxon>
        <taxon>Peronosporaceae</taxon>
        <taxon>Phytophthora</taxon>
    </lineage>
</organism>
<reference evidence="3 4" key="1">
    <citation type="submission" date="2018-09" db="EMBL/GenBank/DDBJ databases">
        <title>Genomic investigation of the strawberry pathogen Phytophthora fragariae indicates pathogenicity is determined by transcriptional variation in three key races.</title>
        <authorList>
            <person name="Adams T.M."/>
            <person name="Armitage A.D."/>
            <person name="Sobczyk M.K."/>
            <person name="Bates H.J."/>
            <person name="Dunwell J.M."/>
            <person name="Nellist C.F."/>
            <person name="Harrison R.J."/>
        </authorList>
    </citation>
    <scope>NUCLEOTIDE SEQUENCE [LARGE SCALE GENOMIC DNA]</scope>
    <source>
        <strain evidence="2 3">NOV-77</strain>
        <strain evidence="1 4">ONT-3</strain>
    </source>
</reference>
<evidence type="ECO:0000313" key="4">
    <source>
        <dbReference type="Proteomes" id="UP000488956"/>
    </source>
</evidence>